<dbReference type="Gene3D" id="3.50.50.60">
    <property type="entry name" value="FAD/NAD(P)-binding domain"/>
    <property type="match status" value="1"/>
</dbReference>
<dbReference type="SUPFAM" id="SSF51905">
    <property type="entry name" value="FAD/NAD(P)-binding domain"/>
    <property type="match status" value="1"/>
</dbReference>
<evidence type="ECO:0000256" key="2">
    <source>
        <dbReference type="ARBA" id="ARBA00023002"/>
    </source>
</evidence>
<comment type="cofactor">
    <cofactor evidence="1">
        <name>FAD</name>
        <dbReference type="ChEBI" id="CHEBI:57692"/>
    </cofactor>
</comment>
<dbReference type="EMBL" id="CP041040">
    <property type="protein sequence ID" value="QDE36566.1"/>
    <property type="molecule type" value="Genomic_DNA"/>
</dbReference>
<dbReference type="PANTHER" id="PTHR10742:SF410">
    <property type="entry name" value="LYSINE-SPECIFIC HISTONE DEMETHYLASE 2"/>
    <property type="match status" value="1"/>
</dbReference>
<dbReference type="OrthoDB" id="337830at2"/>
<evidence type="ECO:0000313" key="5">
    <source>
        <dbReference type="EMBL" id="QDE36566.1"/>
    </source>
</evidence>
<feature type="binding site" evidence="3">
    <location>
        <begin position="33"/>
        <end position="34"/>
    </location>
    <ligand>
        <name>FAD</name>
        <dbReference type="ChEBI" id="CHEBI:57692"/>
    </ligand>
</feature>
<dbReference type="PRINTS" id="PR00757">
    <property type="entry name" value="AMINEOXDASEF"/>
</dbReference>
<protein>
    <submittedName>
        <fullName evidence="5">FAD-binding protein</fullName>
    </submittedName>
</protein>
<feature type="binding site" evidence="3">
    <location>
        <position position="14"/>
    </location>
    <ligand>
        <name>FAD</name>
        <dbReference type="ChEBI" id="CHEBI:57692"/>
    </ligand>
</feature>
<accession>A0A4Y5YVQ9</accession>
<dbReference type="Proteomes" id="UP000316125">
    <property type="component" value="Chromosome"/>
</dbReference>
<evidence type="ECO:0000259" key="4">
    <source>
        <dbReference type="Pfam" id="PF01593"/>
    </source>
</evidence>
<dbReference type="Gene3D" id="3.90.660.10">
    <property type="match status" value="1"/>
</dbReference>
<sequence>MTTYDTIVIGAGMSGVTAARMLADAGADVIVLEARDRVGGRMHTDRTAGFPVDLGASWVHGIERSALWDLVQALGIPTLEYTVGSFQAGGRPIENFDGDGRPMDAALTSQWVSDVEEADRLLVDEIERSSPGDTYLDVTERALDRTGFDPERIDEIREFFRHRVEEQCGAWIGDLDAHGLDEDAIDGDEVIFPRGYDELPRRIAAELDIRLGHVVTRIARTDAGVTVSTENGEFSARSAVVTVPLGVLKSGSIDFAPPLPDTVAEPIERLGMGVFNKVFIQFPERFWNEDSYVLRALGEAGEHWHSWYDVSAVSGLPTLLTFAAGPFGRRMQELSDDEIVADAVGALRALYPEAVGEPTAHWVTRWGHDAFSNGSYSHLALGSSHHDHDDLAGPVDGVLHFAGEATWGDEPATVGAAFYSGHRAAERILGHSIDLAAFARGITARERTPTS</sequence>
<dbReference type="SUPFAM" id="SSF54373">
    <property type="entry name" value="FAD-linked reductases, C-terminal domain"/>
    <property type="match status" value="1"/>
</dbReference>
<dbReference type="GO" id="GO:0016491">
    <property type="term" value="F:oxidoreductase activity"/>
    <property type="evidence" value="ECO:0007669"/>
    <property type="project" value="UniProtKB-KW"/>
</dbReference>
<keyword evidence="2" id="KW-0560">Oxidoreductase</keyword>
<feature type="binding site" evidence="3">
    <location>
        <position position="322"/>
    </location>
    <ligand>
        <name>substrate</name>
    </ligand>
</feature>
<evidence type="ECO:0000313" key="6">
    <source>
        <dbReference type="Proteomes" id="UP000316125"/>
    </source>
</evidence>
<dbReference type="InterPro" id="IPR036188">
    <property type="entry name" value="FAD/NAD-bd_sf"/>
</dbReference>
<feature type="domain" description="Amine oxidase" evidence="4">
    <location>
        <begin position="13"/>
        <end position="429"/>
    </location>
</feature>
<dbReference type="Pfam" id="PF01593">
    <property type="entry name" value="Amino_oxidase"/>
    <property type="match status" value="1"/>
</dbReference>
<name>A0A4Y5YVQ9_9MICO</name>
<dbReference type="InterPro" id="IPR050281">
    <property type="entry name" value="Flavin_monoamine_oxidase"/>
</dbReference>
<feature type="binding site" evidence="3">
    <location>
        <position position="215"/>
    </location>
    <ligand>
        <name>FAD</name>
        <dbReference type="ChEBI" id="CHEBI:57692"/>
    </ligand>
</feature>
<evidence type="ECO:0000256" key="1">
    <source>
        <dbReference type="ARBA" id="ARBA00001974"/>
    </source>
</evidence>
<proteinExistence type="predicted"/>
<gene>
    <name evidence="5" type="ORF">FIV50_07020</name>
</gene>
<organism evidence="5 6">
    <name type="scientific">Microbacterium foliorum</name>
    <dbReference type="NCBI Taxonomy" id="104336"/>
    <lineage>
        <taxon>Bacteria</taxon>
        <taxon>Bacillati</taxon>
        <taxon>Actinomycetota</taxon>
        <taxon>Actinomycetes</taxon>
        <taxon>Micrococcales</taxon>
        <taxon>Microbacteriaceae</taxon>
        <taxon>Microbacterium</taxon>
    </lineage>
</organism>
<dbReference type="AlphaFoldDB" id="A0A4Y5YVQ9"/>
<dbReference type="InterPro" id="IPR002937">
    <property type="entry name" value="Amino_oxidase"/>
</dbReference>
<evidence type="ECO:0000256" key="3">
    <source>
        <dbReference type="PIRSR" id="PIRSR601613-1"/>
    </source>
</evidence>
<dbReference type="PANTHER" id="PTHR10742">
    <property type="entry name" value="FLAVIN MONOAMINE OXIDASE"/>
    <property type="match status" value="1"/>
</dbReference>
<reference evidence="5 6" key="1">
    <citation type="submission" date="2019-06" db="EMBL/GenBank/DDBJ databases">
        <title>Complete genome of Microbacterium foliorum M2.</title>
        <authorList>
            <person name="Cao G."/>
        </authorList>
    </citation>
    <scope>NUCLEOTIDE SEQUENCE [LARGE SCALE GENOMIC DNA]</scope>
    <source>
        <strain evidence="5 6">M2</strain>
    </source>
</reference>
<dbReference type="InterPro" id="IPR001613">
    <property type="entry name" value="Flavin_amine_oxidase"/>
</dbReference>